<dbReference type="GO" id="GO:0005254">
    <property type="term" value="F:chloride channel activity"/>
    <property type="evidence" value="ECO:0007669"/>
    <property type="project" value="TreeGrafter"/>
</dbReference>
<feature type="transmembrane region" description="Helical" evidence="6">
    <location>
        <begin position="963"/>
        <end position="982"/>
    </location>
</feature>
<gene>
    <name evidence="8" type="ORF">LtaPh_1306400</name>
</gene>
<feature type="transmembrane region" description="Helical" evidence="6">
    <location>
        <begin position="611"/>
        <end position="631"/>
    </location>
</feature>
<keyword evidence="9" id="KW-1185">Reference proteome</keyword>
<comment type="subcellular location">
    <subcellularLocation>
        <location evidence="1">Membrane</location>
        <topology evidence="1">Multi-pass membrane protein</topology>
    </subcellularLocation>
</comment>
<dbReference type="PANTHER" id="PTHR12308">
    <property type="entry name" value="ANOCTAMIN"/>
    <property type="match status" value="1"/>
</dbReference>
<evidence type="ECO:0000313" key="9">
    <source>
        <dbReference type="Proteomes" id="UP000419144"/>
    </source>
</evidence>
<evidence type="ECO:0000256" key="2">
    <source>
        <dbReference type="ARBA" id="ARBA00022692"/>
    </source>
</evidence>
<feature type="compositionally biased region" description="Low complexity" evidence="5">
    <location>
        <begin position="53"/>
        <end position="62"/>
    </location>
</feature>
<evidence type="ECO:0000256" key="1">
    <source>
        <dbReference type="ARBA" id="ARBA00004141"/>
    </source>
</evidence>
<feature type="transmembrane region" description="Helical" evidence="6">
    <location>
        <begin position="749"/>
        <end position="769"/>
    </location>
</feature>
<evidence type="ECO:0000256" key="4">
    <source>
        <dbReference type="ARBA" id="ARBA00023136"/>
    </source>
</evidence>
<dbReference type="PANTHER" id="PTHR12308:SF73">
    <property type="entry name" value="ANOCTAMIN"/>
    <property type="match status" value="1"/>
</dbReference>
<evidence type="ECO:0000256" key="3">
    <source>
        <dbReference type="ARBA" id="ARBA00022989"/>
    </source>
</evidence>
<organism evidence="8 9">
    <name type="scientific">Leishmania tarentolae</name>
    <name type="common">Sauroleishmania tarentolae</name>
    <dbReference type="NCBI Taxonomy" id="5689"/>
    <lineage>
        <taxon>Eukaryota</taxon>
        <taxon>Discoba</taxon>
        <taxon>Euglenozoa</taxon>
        <taxon>Kinetoplastea</taxon>
        <taxon>Metakinetoplastina</taxon>
        <taxon>Trypanosomatida</taxon>
        <taxon>Trypanosomatidae</taxon>
        <taxon>Leishmaniinae</taxon>
        <taxon>Leishmania</taxon>
        <taxon>lizard Leishmania</taxon>
    </lineage>
</organism>
<dbReference type="VEuPathDB" id="TriTrypDB:LtaPh_1306400"/>
<evidence type="ECO:0000313" key="8">
    <source>
        <dbReference type="EMBL" id="GET86924.1"/>
    </source>
</evidence>
<dbReference type="InterPro" id="IPR007632">
    <property type="entry name" value="Anoctamin"/>
</dbReference>
<dbReference type="AlphaFoldDB" id="A0A640KD09"/>
<dbReference type="EMBL" id="BLBS01000017">
    <property type="protein sequence ID" value="GET86924.1"/>
    <property type="molecule type" value="Genomic_DNA"/>
</dbReference>
<reference evidence="8" key="1">
    <citation type="submission" date="2019-11" db="EMBL/GenBank/DDBJ databases">
        <title>Leishmania tarentolae CDS.</title>
        <authorList>
            <person name="Goto Y."/>
            <person name="Yamagishi J."/>
        </authorList>
    </citation>
    <scope>NUCLEOTIDE SEQUENCE [LARGE SCALE GENOMIC DNA]</scope>
    <source>
        <strain evidence="8">Parrot Tar II</strain>
    </source>
</reference>
<name>A0A640KD09_LEITA</name>
<protein>
    <recommendedName>
        <fullName evidence="7">Anoctamin transmembrane domain-containing protein</fullName>
    </recommendedName>
</protein>
<dbReference type="OrthoDB" id="296386at2759"/>
<feature type="transmembrane region" description="Helical" evidence="6">
    <location>
        <begin position="686"/>
        <end position="709"/>
    </location>
</feature>
<sequence length="1088" mass="119815">MTAVQASLLWSTPAAAAEAPSRALQRRRLVVSPASSVLTNAPAVMNVYTAAPGASAHGASGRRAVDTTVNGNPPKRRQHNSEKPLLNLTTSSLPWTATSDKKAEIEQQQHKRAPAAMQAFLSDVPRSITTRASDRCAPQPLFGTSVASHPHAASVAALSSPVNVSRGRMLPTHDETPLLQRQQHVGKPPSVSVDYLPDADRGLSEIPRGPTKEQLAAVAADVRQQLGQPSYVALTARQVAAEQRWQQLHSYERIVQDLHERLGIVTPTPHGTREEKNALPKPLEVVADVADKVVALQRAEIAEMVARVHRMVSEANITGVPIIPAASLDAPGNPCPSCQYCIELTSEAVIKQCLIAVLQVLVSERLVVPMAGRCGSTSVMSSALSENATTLDSFRAHKSRAEKRLEEEGAPSRYSVRQCFRVELIPYALHKVSVHVSVHSNLTEHFFQAHARQREHLPSLAIDPPFPQMYSEWTDAHRLRLLHHVLGDLLHGGATPVVPADLNTVARFPAHNRVTRDALWRSVQSERPLTGWLTLPEDVVASYLGEEVMFYYAWMNHYARWLVGAGLLGVLISILSSVRLAPDTAAAGVLVRAASSSITLRCTVQHCLDVALLPLFSTIMIIGSVLCVKMWERRYSTLCMKYHLFQEEGTGELRHDFRGTPGTDPVVTGEPQLCYPAWYRVTTAQWLSWGLVALFMGGTLGLTVCSLNLEGMVTDPASRLAMPFLQSLSVDGGLLDKTAHPIAATLPPLWYAVCIGALSFIFTGLAKYLTRMEGHRCRGEYMRSLTLKRAFFEFVNSYGKLFLITFERRSSAELSSSLRSIFYLSTLNRIMSGTIIPFAVTHRRRILRLLFRASGDGASATPSDASRSASASLLHRLHGGSIDSALSEMDEMLDRNDIDMDFIAILIQFGYILLFAAAYPPASLVALLSNIIEARSHLFKMCYVMRRPVPRLGVLQNRMWCGIMRGFVIAAIVTNTFLRALAYHQTMRWFPEYFTTNSVLGKQRASGKVELQNGSSAAAAGAENLNRSISLAVATLEMAPGKEHLVFCCTVMEYVMCLIAVFLLWRMPSTPREVRYYKAHKLHERASL</sequence>
<keyword evidence="4 6" id="KW-0472">Membrane</keyword>
<dbReference type="Proteomes" id="UP000419144">
    <property type="component" value="Unassembled WGS sequence"/>
</dbReference>
<proteinExistence type="predicted"/>
<feature type="region of interest" description="Disordered" evidence="5">
    <location>
        <begin position="53"/>
        <end position="85"/>
    </location>
</feature>
<dbReference type="Pfam" id="PF04547">
    <property type="entry name" value="Anoctamin"/>
    <property type="match status" value="1"/>
</dbReference>
<feature type="transmembrane region" description="Helical" evidence="6">
    <location>
        <begin position="902"/>
        <end position="919"/>
    </location>
</feature>
<evidence type="ECO:0000259" key="7">
    <source>
        <dbReference type="Pfam" id="PF04547"/>
    </source>
</evidence>
<keyword evidence="3 6" id="KW-1133">Transmembrane helix</keyword>
<feature type="domain" description="Anoctamin transmembrane" evidence="7">
    <location>
        <begin position="541"/>
        <end position="1079"/>
    </location>
</feature>
<dbReference type="GO" id="GO:0016020">
    <property type="term" value="C:membrane"/>
    <property type="evidence" value="ECO:0007669"/>
    <property type="project" value="UniProtKB-SubCell"/>
</dbReference>
<comment type="caution">
    <text evidence="8">The sequence shown here is derived from an EMBL/GenBank/DDBJ whole genome shotgun (WGS) entry which is preliminary data.</text>
</comment>
<accession>A0A640KD09</accession>
<feature type="transmembrane region" description="Helical" evidence="6">
    <location>
        <begin position="1044"/>
        <end position="1065"/>
    </location>
</feature>
<keyword evidence="2 6" id="KW-0812">Transmembrane</keyword>
<dbReference type="InterPro" id="IPR049452">
    <property type="entry name" value="Anoctamin_TM"/>
</dbReference>
<evidence type="ECO:0000256" key="6">
    <source>
        <dbReference type="SAM" id="Phobius"/>
    </source>
</evidence>
<evidence type="ECO:0000256" key="5">
    <source>
        <dbReference type="SAM" id="MobiDB-lite"/>
    </source>
</evidence>